<dbReference type="Proteomes" id="UP000664477">
    <property type="component" value="Unassembled WGS sequence"/>
</dbReference>
<protein>
    <submittedName>
        <fullName evidence="2">Uncharacterized protein</fullName>
    </submittedName>
</protein>
<dbReference type="AlphaFoldDB" id="A0A939SLY7"/>
<comment type="caution">
    <text evidence="2">The sequence shown here is derived from an EMBL/GenBank/DDBJ whole genome shotgun (WGS) entry which is preliminary data.</text>
</comment>
<keyword evidence="1" id="KW-0472">Membrane</keyword>
<evidence type="ECO:0000313" key="2">
    <source>
        <dbReference type="EMBL" id="MBO1916601.1"/>
    </source>
</evidence>
<keyword evidence="1" id="KW-0812">Transmembrane</keyword>
<organism evidence="2 3">
    <name type="scientific">Providencia rettgeri</name>
    <dbReference type="NCBI Taxonomy" id="587"/>
    <lineage>
        <taxon>Bacteria</taxon>
        <taxon>Pseudomonadati</taxon>
        <taxon>Pseudomonadota</taxon>
        <taxon>Gammaproteobacteria</taxon>
        <taxon>Enterobacterales</taxon>
        <taxon>Morganellaceae</taxon>
        <taxon>Providencia</taxon>
    </lineage>
</organism>
<dbReference type="EMBL" id="JAGETQ010000162">
    <property type="protein sequence ID" value="MBO1916601.1"/>
    <property type="molecule type" value="Genomic_DNA"/>
</dbReference>
<proteinExistence type="predicted"/>
<reference evidence="2" key="1">
    <citation type="submission" date="2021-03" db="EMBL/GenBank/DDBJ databases">
        <title>Molecular epidemiology and mechanisms of colistin and carbapenem resistance in Enterobacteriaceae from clinical isolates, the environment and porcine samples in Pretoria, South Africa.</title>
        <authorList>
            <person name="Bogoshi D."/>
            <person name="Mbelle N.M."/>
            <person name="Naidoo V."/>
            <person name="Osei Sekyere J."/>
        </authorList>
    </citation>
    <scope>NUCLEOTIDE SEQUENCE</scope>
    <source>
        <strain evidence="2">C052</strain>
    </source>
</reference>
<gene>
    <name evidence="2" type="ORF">J4727_18175</name>
</gene>
<evidence type="ECO:0000256" key="1">
    <source>
        <dbReference type="SAM" id="Phobius"/>
    </source>
</evidence>
<feature type="transmembrane region" description="Helical" evidence="1">
    <location>
        <begin position="20"/>
        <end position="45"/>
    </location>
</feature>
<evidence type="ECO:0000313" key="3">
    <source>
        <dbReference type="Proteomes" id="UP000664477"/>
    </source>
</evidence>
<keyword evidence="1" id="KW-1133">Transmembrane helix</keyword>
<name>A0A939SLY7_PRORE</name>
<sequence>MSECSLEIINERFARQFRMVCSICYVAAQIHVVAVLKLNLAMSLLRNLPVPQLKLNPVCRLYEARHCLP</sequence>
<accession>A0A939SLY7</accession>